<dbReference type="PROSITE" id="PS50110">
    <property type="entry name" value="RESPONSE_REGULATORY"/>
    <property type="match status" value="1"/>
</dbReference>
<keyword evidence="5" id="KW-1185">Reference proteome</keyword>
<feature type="domain" description="HTH LytTR-type" evidence="3">
    <location>
        <begin position="147"/>
        <end position="251"/>
    </location>
</feature>
<comment type="caution">
    <text evidence="4">The sequence shown here is derived from an EMBL/GenBank/DDBJ whole genome shotgun (WGS) entry which is preliminary data.</text>
</comment>
<dbReference type="Proteomes" id="UP000317332">
    <property type="component" value="Unassembled WGS sequence"/>
</dbReference>
<gene>
    <name evidence="4" type="ORF">FJ651_09315</name>
</gene>
<dbReference type="PANTHER" id="PTHR37299:SF1">
    <property type="entry name" value="STAGE 0 SPORULATION PROTEIN A HOMOLOG"/>
    <property type="match status" value="1"/>
</dbReference>
<dbReference type="PANTHER" id="PTHR37299">
    <property type="entry name" value="TRANSCRIPTIONAL REGULATOR-RELATED"/>
    <property type="match status" value="1"/>
</dbReference>
<evidence type="ECO:0000313" key="4">
    <source>
        <dbReference type="EMBL" id="TPV33283.1"/>
    </source>
</evidence>
<accession>A0A506PHH4</accession>
<feature type="modified residue" description="4-aspartylphosphate" evidence="1">
    <location>
        <position position="55"/>
    </location>
</feature>
<sequence>MKVVIIEDEGAAAENLKLMLSEIDTSIIVDKVIDTVAGAITYFSEINDIELAFFDIHLADGISFEIFNQQQINIPIIFTTAYDEFAIKAFKVNSIDYLLKPIDEEELSEAIHKFKKDKKIQKIDEQFQQVLQIIQSEKKTYKTTYLFQKRDTLVPVKVEDIAYFIIEVGIVKAISFNNKEYIIDKKLEDIENELDPSQFFRANRQFIVNRKAIKHLELYFNGKLIINIEPKPSEKIVVSKAKAPQLKDWMN</sequence>
<dbReference type="GO" id="GO:0003677">
    <property type="term" value="F:DNA binding"/>
    <property type="evidence" value="ECO:0007669"/>
    <property type="project" value="InterPro"/>
</dbReference>
<dbReference type="Pfam" id="PF00072">
    <property type="entry name" value="Response_reg"/>
    <property type="match status" value="1"/>
</dbReference>
<feature type="domain" description="Response regulatory" evidence="2">
    <location>
        <begin position="2"/>
        <end position="115"/>
    </location>
</feature>
<dbReference type="Pfam" id="PF04397">
    <property type="entry name" value="LytTR"/>
    <property type="match status" value="1"/>
</dbReference>
<dbReference type="EMBL" id="VHIQ01000004">
    <property type="protein sequence ID" value="TPV33283.1"/>
    <property type="molecule type" value="Genomic_DNA"/>
</dbReference>
<dbReference type="SMART" id="SM00448">
    <property type="entry name" value="REC"/>
    <property type="match status" value="1"/>
</dbReference>
<dbReference type="AlphaFoldDB" id="A0A506PHH4"/>
<reference evidence="4 5" key="1">
    <citation type="submission" date="2019-06" db="EMBL/GenBank/DDBJ databases">
        <title>Flavobacteriaceae Paucihalobacterium erythroidium CWB-1, complete genome.</title>
        <authorList>
            <person name="Wu S."/>
        </authorList>
    </citation>
    <scope>NUCLEOTIDE SEQUENCE [LARGE SCALE GENOMIC DNA]</scope>
    <source>
        <strain evidence="4 5">CWB-1</strain>
    </source>
</reference>
<evidence type="ECO:0000313" key="5">
    <source>
        <dbReference type="Proteomes" id="UP000317332"/>
    </source>
</evidence>
<dbReference type="InterPro" id="IPR001789">
    <property type="entry name" value="Sig_transdc_resp-reg_receiver"/>
</dbReference>
<dbReference type="PROSITE" id="PS50930">
    <property type="entry name" value="HTH_LYTTR"/>
    <property type="match status" value="1"/>
</dbReference>
<evidence type="ECO:0000256" key="1">
    <source>
        <dbReference type="PROSITE-ProRule" id="PRU00169"/>
    </source>
</evidence>
<dbReference type="RefSeq" id="WP_140990245.1">
    <property type="nucleotide sequence ID" value="NZ_VHIQ01000004.1"/>
</dbReference>
<dbReference type="InterPro" id="IPR046947">
    <property type="entry name" value="LytR-like"/>
</dbReference>
<dbReference type="OrthoDB" id="2168082at2"/>
<name>A0A506PHH4_9FLAO</name>
<dbReference type="SUPFAM" id="SSF52172">
    <property type="entry name" value="CheY-like"/>
    <property type="match status" value="1"/>
</dbReference>
<dbReference type="SMART" id="SM00850">
    <property type="entry name" value="LytTR"/>
    <property type="match status" value="1"/>
</dbReference>
<dbReference type="GO" id="GO:0000156">
    <property type="term" value="F:phosphorelay response regulator activity"/>
    <property type="evidence" value="ECO:0007669"/>
    <property type="project" value="InterPro"/>
</dbReference>
<evidence type="ECO:0000259" key="2">
    <source>
        <dbReference type="PROSITE" id="PS50110"/>
    </source>
</evidence>
<dbReference type="Gene3D" id="2.40.50.1020">
    <property type="entry name" value="LytTr DNA-binding domain"/>
    <property type="match status" value="1"/>
</dbReference>
<dbReference type="Gene3D" id="3.40.50.2300">
    <property type="match status" value="1"/>
</dbReference>
<dbReference type="InterPro" id="IPR007492">
    <property type="entry name" value="LytTR_DNA-bd_dom"/>
</dbReference>
<evidence type="ECO:0000259" key="3">
    <source>
        <dbReference type="PROSITE" id="PS50930"/>
    </source>
</evidence>
<organism evidence="4 5">
    <name type="scientific">Paucihalobacter ruber</name>
    <dbReference type="NCBI Taxonomy" id="2567861"/>
    <lineage>
        <taxon>Bacteria</taxon>
        <taxon>Pseudomonadati</taxon>
        <taxon>Bacteroidota</taxon>
        <taxon>Flavobacteriia</taxon>
        <taxon>Flavobacteriales</taxon>
        <taxon>Flavobacteriaceae</taxon>
        <taxon>Paucihalobacter</taxon>
    </lineage>
</organism>
<keyword evidence="1" id="KW-0597">Phosphoprotein</keyword>
<proteinExistence type="predicted"/>
<protein>
    <submittedName>
        <fullName evidence="4">Response regulator transcription factor</fullName>
    </submittedName>
</protein>
<dbReference type="InterPro" id="IPR011006">
    <property type="entry name" value="CheY-like_superfamily"/>
</dbReference>